<keyword evidence="2" id="KW-0812">Transmembrane</keyword>
<keyword evidence="4" id="KW-1185">Reference proteome</keyword>
<dbReference type="OrthoDB" id="10510305at2759"/>
<evidence type="ECO:0000256" key="1">
    <source>
        <dbReference type="SAM" id="MobiDB-lite"/>
    </source>
</evidence>
<feature type="transmembrane region" description="Helical" evidence="2">
    <location>
        <begin position="43"/>
        <end position="67"/>
    </location>
</feature>
<keyword evidence="2" id="KW-1133">Transmembrane helix</keyword>
<evidence type="ECO:0000313" key="4">
    <source>
        <dbReference type="Proteomes" id="UP000193560"/>
    </source>
</evidence>
<feature type="transmembrane region" description="Helical" evidence="2">
    <location>
        <begin position="261"/>
        <end position="283"/>
    </location>
</feature>
<dbReference type="AlphaFoldDB" id="A0A1X2IU45"/>
<evidence type="ECO:0000313" key="3">
    <source>
        <dbReference type="EMBL" id="ORZ22282.1"/>
    </source>
</evidence>
<feature type="region of interest" description="Disordered" evidence="1">
    <location>
        <begin position="364"/>
        <end position="392"/>
    </location>
</feature>
<dbReference type="Proteomes" id="UP000193560">
    <property type="component" value="Unassembled WGS sequence"/>
</dbReference>
<comment type="caution">
    <text evidence="3">The sequence shown here is derived from an EMBL/GenBank/DDBJ whole genome shotgun (WGS) entry which is preliminary data.</text>
</comment>
<feature type="transmembrane region" description="Helical" evidence="2">
    <location>
        <begin position="12"/>
        <end position="31"/>
    </location>
</feature>
<sequence>MILKLRMLWNILIPIIILSIIINIVPFIIHIRLRNWSATVMTLLFALYGVLITINAFINCTIPIFTIMQLSPVYWFCWTYDLSISIIKIACTGCYLRLLNRLFILLQKTASAQQPQPPQRHTLLSVDSDQHATNIFTVAIRRFRLIISPSSDDNDIYSTRTNKKQLWKIKLLYTKNKISLWYQDQHLLLWDIIFILVLPIVYMLLSLSINLQYPRSKYSDDFMHYIYYSPSLGLLIAIKIKKLRFYFNGRSSDQGSDRLPFYRVFIFCCLYNLLYVVHLPFIVPTFMSVIKHHRIPISEEGMQLSRNGLILKEDKTLEVIPVFVYPLLSLFWALFFGTTQQAYNIYKAVWYWWKNAWCGKQRTMNDQGRDHGNQQPQEEATAQGYTSPQQRNCSETTTTLYSHGTTIIPLTIPHSAFSQKDTSLHYDDRNSGIRSIDRRAFSSIPYFSDRRTSFTNDSAYSTIDPGSTSATGSSVTLINHRSY</sequence>
<dbReference type="EMBL" id="MCGE01000004">
    <property type="protein sequence ID" value="ORZ22282.1"/>
    <property type="molecule type" value="Genomic_DNA"/>
</dbReference>
<keyword evidence="2" id="KW-0472">Membrane</keyword>
<feature type="transmembrane region" description="Helical" evidence="2">
    <location>
        <begin position="187"/>
        <end position="210"/>
    </location>
</feature>
<reference evidence="3 4" key="1">
    <citation type="submission" date="2016-07" db="EMBL/GenBank/DDBJ databases">
        <title>Pervasive Adenine N6-methylation of Active Genes in Fungi.</title>
        <authorList>
            <consortium name="DOE Joint Genome Institute"/>
            <person name="Mondo S.J."/>
            <person name="Dannebaum R.O."/>
            <person name="Kuo R.C."/>
            <person name="Labutti K."/>
            <person name="Haridas S."/>
            <person name="Kuo A."/>
            <person name="Salamov A."/>
            <person name="Ahrendt S.R."/>
            <person name="Lipzen A."/>
            <person name="Sullivan W."/>
            <person name="Andreopoulos W.B."/>
            <person name="Clum A."/>
            <person name="Lindquist E."/>
            <person name="Daum C."/>
            <person name="Ramamoorthy G.K."/>
            <person name="Gryganskyi A."/>
            <person name="Culley D."/>
            <person name="Magnuson J.K."/>
            <person name="James T.Y."/>
            <person name="O'Malley M.A."/>
            <person name="Stajich J.E."/>
            <person name="Spatafora J.W."/>
            <person name="Visel A."/>
            <person name="Grigoriev I.V."/>
        </authorList>
    </citation>
    <scope>NUCLEOTIDE SEQUENCE [LARGE SCALE GENOMIC DNA]</scope>
    <source>
        <strain evidence="3 4">NRRL 1336</strain>
    </source>
</reference>
<feature type="transmembrane region" description="Helical" evidence="2">
    <location>
        <begin position="222"/>
        <end position="240"/>
    </location>
</feature>
<protein>
    <submittedName>
        <fullName evidence="3">Uncharacterized protein</fullName>
    </submittedName>
</protein>
<evidence type="ECO:0000256" key="2">
    <source>
        <dbReference type="SAM" id="Phobius"/>
    </source>
</evidence>
<organism evidence="3 4">
    <name type="scientific">Absidia repens</name>
    <dbReference type="NCBI Taxonomy" id="90262"/>
    <lineage>
        <taxon>Eukaryota</taxon>
        <taxon>Fungi</taxon>
        <taxon>Fungi incertae sedis</taxon>
        <taxon>Mucoromycota</taxon>
        <taxon>Mucoromycotina</taxon>
        <taxon>Mucoromycetes</taxon>
        <taxon>Mucorales</taxon>
        <taxon>Cunninghamellaceae</taxon>
        <taxon>Absidia</taxon>
    </lineage>
</organism>
<accession>A0A1X2IU45</accession>
<feature type="compositionally biased region" description="Polar residues" evidence="1">
    <location>
        <begin position="373"/>
        <end position="392"/>
    </location>
</feature>
<feature type="transmembrane region" description="Helical" evidence="2">
    <location>
        <begin position="319"/>
        <end position="337"/>
    </location>
</feature>
<gene>
    <name evidence="3" type="ORF">BCR42DRAFT_487861</name>
</gene>
<proteinExistence type="predicted"/>
<name>A0A1X2IU45_9FUNG</name>